<feature type="signal peptide" evidence="1">
    <location>
        <begin position="1"/>
        <end position="23"/>
    </location>
</feature>
<evidence type="ECO:0000256" key="1">
    <source>
        <dbReference type="SAM" id="SignalP"/>
    </source>
</evidence>
<protein>
    <submittedName>
        <fullName evidence="2">Copper ABC transporter substrate-binding protein</fullName>
    </submittedName>
</protein>
<dbReference type="InterPro" id="IPR042230">
    <property type="entry name" value="CusF_sf"/>
</dbReference>
<reference evidence="2 4" key="1">
    <citation type="submission" date="2018-05" db="EMBL/GenBank/DDBJ databases">
        <title>Genomic diversity of pathogens causing Blackleg of Potato in Pakistan.</title>
        <authorList>
            <person name="Sarfraz S."/>
            <person name="Riaz K."/>
            <person name="Oulghazi S."/>
            <person name="Cigna J."/>
            <person name="Sahi S.T."/>
            <person name="Khan S.H."/>
            <person name="Hameed A."/>
            <person name="Faure D."/>
        </authorList>
    </citation>
    <scope>NUCLEOTIDE SEQUENCE [LARGE SCALE GENOMIC DNA]</scope>
    <source>
        <strain evidence="2 4">SS70</strain>
    </source>
</reference>
<dbReference type="InterPro" id="IPR021647">
    <property type="entry name" value="CusF_Ec"/>
</dbReference>
<keyword evidence="1" id="KW-0732">Signal</keyword>
<name>A0AAP2CYC8_9GAMM</name>
<sequence>MRNSLKAILLGALSVIFSAGLHAEEHQHGEMNMAGDASSQQIIKGTGIVKDIDFNSKKITISHEAIPAIGWPAMTMRFTFINADETITALKTGSHVDFSFIQQGNISLLKSIKDTQS</sequence>
<dbReference type="RefSeq" id="WP_024104658.1">
    <property type="nucleotide sequence ID" value="NZ_CP031560.1"/>
</dbReference>
<proteinExistence type="predicted"/>
<dbReference type="EMBL" id="QZDO01000035">
    <property type="protein sequence ID" value="RJL72189.1"/>
    <property type="molecule type" value="Genomic_DNA"/>
</dbReference>
<evidence type="ECO:0000313" key="5">
    <source>
        <dbReference type="Proteomes" id="UP000266633"/>
    </source>
</evidence>
<comment type="caution">
    <text evidence="2">The sequence shown here is derived from an EMBL/GenBank/DDBJ whole genome shotgun (WGS) entry which is preliminary data.</text>
</comment>
<dbReference type="Gene3D" id="2.40.50.320">
    <property type="entry name" value="Copper binding periplasmic protein CusF"/>
    <property type="match status" value="1"/>
</dbReference>
<evidence type="ECO:0000313" key="4">
    <source>
        <dbReference type="Proteomes" id="UP000245055"/>
    </source>
</evidence>
<keyword evidence="5" id="KW-1185">Reference proteome</keyword>
<dbReference type="GeneID" id="49320628"/>
<dbReference type="AlphaFoldDB" id="A0AAP2CYC8"/>
<dbReference type="Proteomes" id="UP000245055">
    <property type="component" value="Unassembled WGS sequence"/>
</dbReference>
<dbReference type="NCBIfam" id="NF007348">
    <property type="entry name" value="PRK09838.1"/>
    <property type="match status" value="1"/>
</dbReference>
<dbReference type="Pfam" id="PF11604">
    <property type="entry name" value="CusF_Ec"/>
    <property type="match status" value="1"/>
</dbReference>
<dbReference type="EMBL" id="QESZ01000018">
    <property type="protein sequence ID" value="PWD72449.1"/>
    <property type="molecule type" value="Genomic_DNA"/>
</dbReference>
<accession>A0AAP2CYC8</accession>
<organism evidence="2 4">
    <name type="scientific">Dickeya dianthicola</name>
    <dbReference type="NCBI Taxonomy" id="204039"/>
    <lineage>
        <taxon>Bacteria</taxon>
        <taxon>Pseudomonadati</taxon>
        <taxon>Pseudomonadota</taxon>
        <taxon>Gammaproteobacteria</taxon>
        <taxon>Enterobacterales</taxon>
        <taxon>Pectobacteriaceae</taxon>
        <taxon>Dickeya</taxon>
    </lineage>
</organism>
<dbReference type="Proteomes" id="UP000266633">
    <property type="component" value="Unassembled WGS sequence"/>
</dbReference>
<evidence type="ECO:0000313" key="2">
    <source>
        <dbReference type="EMBL" id="PWD72449.1"/>
    </source>
</evidence>
<feature type="chain" id="PRO_5044474622" evidence="1">
    <location>
        <begin position="24"/>
        <end position="117"/>
    </location>
</feature>
<evidence type="ECO:0000313" key="3">
    <source>
        <dbReference type="EMBL" id="RJL72189.1"/>
    </source>
</evidence>
<reference evidence="3 5" key="2">
    <citation type="submission" date="2018-09" db="EMBL/GenBank/DDBJ databases">
        <title>Phylogenetic diversity of Pectobacterium and Dickeya strains causing blackleg disease of potato in Morocco.</title>
        <authorList>
            <person name="Oulghazi S."/>
            <person name="Moumni M."/>
            <person name="Faure D."/>
        </authorList>
    </citation>
    <scope>NUCLEOTIDE SEQUENCE [LARGE SCALE GENOMIC DNA]</scope>
    <source>
        <strain evidence="3 5">S4.16.03.LID</strain>
    </source>
</reference>
<gene>
    <name evidence="3" type="ORF">D5077_11155</name>
    <name evidence="2" type="ORF">DF213_12795</name>
</gene>